<protein>
    <recommendedName>
        <fullName evidence="2">PKD/Chitinase domain-containing protein</fullName>
    </recommendedName>
</protein>
<reference evidence="3 4" key="1">
    <citation type="submission" date="2015-04" db="EMBL/GenBank/DDBJ databases">
        <title>Genome sequence of Kerstersia gyiorum CG1.</title>
        <authorList>
            <person name="Greninger A.L."/>
            <person name="Kozyreva V."/>
            <person name="Chaturvedi V."/>
        </authorList>
    </citation>
    <scope>NUCLEOTIDE SEQUENCE [LARGE SCALE GENOMIC DNA]</scope>
    <source>
        <strain evidence="3 4">CG1</strain>
    </source>
</reference>
<dbReference type="SUPFAM" id="SSF49299">
    <property type="entry name" value="PKD domain"/>
    <property type="match status" value="2"/>
</dbReference>
<dbReference type="InterPro" id="IPR000601">
    <property type="entry name" value="PKD_dom"/>
</dbReference>
<evidence type="ECO:0000259" key="2">
    <source>
        <dbReference type="SMART" id="SM00089"/>
    </source>
</evidence>
<name>A0A171KVR0_9BURK</name>
<comment type="caution">
    <text evidence="3">The sequence shown here is derived from an EMBL/GenBank/DDBJ whole genome shotgun (WGS) entry which is preliminary data.</text>
</comment>
<evidence type="ECO:0000256" key="1">
    <source>
        <dbReference type="SAM" id="SignalP"/>
    </source>
</evidence>
<feature type="domain" description="PKD/Chitinase" evidence="2">
    <location>
        <begin position="444"/>
        <end position="585"/>
    </location>
</feature>
<evidence type="ECO:0000313" key="4">
    <source>
        <dbReference type="Proteomes" id="UP000078084"/>
    </source>
</evidence>
<dbReference type="Pfam" id="PF00801">
    <property type="entry name" value="PKD"/>
    <property type="match status" value="1"/>
</dbReference>
<gene>
    <name evidence="3" type="ORF">AAV32_01235</name>
</gene>
<dbReference type="GO" id="GO:0031410">
    <property type="term" value="C:cytoplasmic vesicle"/>
    <property type="evidence" value="ECO:0007669"/>
    <property type="project" value="TreeGrafter"/>
</dbReference>
<organism evidence="3 4">
    <name type="scientific">Kerstersia gyiorum</name>
    <dbReference type="NCBI Taxonomy" id="206506"/>
    <lineage>
        <taxon>Bacteria</taxon>
        <taxon>Pseudomonadati</taxon>
        <taxon>Pseudomonadota</taxon>
        <taxon>Betaproteobacteria</taxon>
        <taxon>Burkholderiales</taxon>
        <taxon>Alcaligenaceae</taxon>
        <taxon>Kerstersia</taxon>
    </lineage>
</organism>
<dbReference type="PROSITE" id="PS51257">
    <property type="entry name" value="PROKAR_LIPOPROTEIN"/>
    <property type="match status" value="1"/>
</dbReference>
<dbReference type="AlphaFoldDB" id="A0A171KVR0"/>
<dbReference type="GO" id="GO:0016020">
    <property type="term" value="C:membrane"/>
    <property type="evidence" value="ECO:0007669"/>
    <property type="project" value="TreeGrafter"/>
</dbReference>
<dbReference type="STRING" id="206506.AAV32_01235"/>
<sequence length="835" mass="90577">MSSIFKHSMAGLGMALFLAACGGGGDGGSAAPSVSISADKTLVEVGQTVKLTSSTDAGGSPAYAWKLRSFPPASKAVLATTDQPGSAITPDRVGDYVVGLNITDGQRGAEAQVTVTAFSKEPTANAGEDIATLPGPVQLDGSGSQPPYQGDPTRLMYSWVLVTVPEGSTASIDDATQVQPRFTADKTGDYKAALTVRYGDMVSAVDEVDIKVVAANVPPVAVISQDGQSVNGKTLMVVRGQPVTLSAELSTDPDHPGETGHLQYRWDFQGNGNSNGLPIGSEAFMQGERTVTMTFTPDVAATYYVTLYVYDGVTRSSTMLGLRAQPPEGAENMPPVLASPLPPSGNNTYEIERSNQKVIFTSDRAAFDPDGDSYVYEWTWVSYPSGFDPVADSTLSTSYWDSGFIPKVDGDYVIEARLKDSKGAYSNTVRQTYTVMLGANHAPRAEASSATGNTNFMVGEKASLSGSNSSDVDGNRLVFRWELLDRPDGSEAAFDNAKVERPLLMLDKPGYYTARLTVTDEWGFPNYYANNRPNYITIKAKSENHAPVVRPTLDQPYTAEQPLVLGVRERRKYTSGVTNVTEDVVVYNSFSVDANAYDPDGDTMTYLWNLTGEPSGHQFAFASDAACQNGRTASDASLAAAGKTLMQYWAEILEARSWSCAKQTLAPTMPGNYLMEALVYDGSITVGPYTLSVPAVDRANFPTLLLEQLKTPESADETELSQRALPNKQQNYVNRYSFSENFDPDVSYYRLTAFDKDYKIENLKAVSDAADFSAIFEGLENGQIIRKGESVVFRLQLQRDNPNAEMIFNATLLWSFEIAGRPDWNFSYTGWLTYM</sequence>
<dbReference type="RefSeq" id="WP_068366710.1">
    <property type="nucleotide sequence ID" value="NZ_LBNE01000001.1"/>
</dbReference>
<dbReference type="InterPro" id="IPR022409">
    <property type="entry name" value="PKD/Chitinase_dom"/>
</dbReference>
<proteinExistence type="predicted"/>
<dbReference type="Gene3D" id="2.60.40.10">
    <property type="entry name" value="Immunoglobulins"/>
    <property type="match status" value="5"/>
</dbReference>
<dbReference type="InterPro" id="IPR029865">
    <property type="entry name" value="KIAA0319-like"/>
</dbReference>
<dbReference type="SMART" id="SM00089">
    <property type="entry name" value="PKD"/>
    <property type="match status" value="3"/>
</dbReference>
<dbReference type="Proteomes" id="UP000078084">
    <property type="component" value="Unassembled WGS sequence"/>
</dbReference>
<keyword evidence="1" id="KW-0732">Signal</keyword>
<feature type="chain" id="PRO_5007908748" description="PKD/Chitinase domain-containing protein" evidence="1">
    <location>
        <begin position="23"/>
        <end position="835"/>
    </location>
</feature>
<dbReference type="CDD" id="cd00146">
    <property type="entry name" value="PKD"/>
    <property type="match status" value="1"/>
</dbReference>
<dbReference type="PANTHER" id="PTHR46182">
    <property type="entry name" value="FI19480P1"/>
    <property type="match status" value="1"/>
</dbReference>
<accession>A0A171KVR0</accession>
<evidence type="ECO:0000313" key="3">
    <source>
        <dbReference type="EMBL" id="KKO72977.1"/>
    </source>
</evidence>
<dbReference type="EMBL" id="LBNE01000001">
    <property type="protein sequence ID" value="KKO72977.1"/>
    <property type="molecule type" value="Genomic_DNA"/>
</dbReference>
<dbReference type="Pfam" id="PF18911">
    <property type="entry name" value="PKD_4"/>
    <property type="match status" value="1"/>
</dbReference>
<feature type="signal peptide" evidence="1">
    <location>
        <begin position="1"/>
        <end position="22"/>
    </location>
</feature>
<keyword evidence="4" id="KW-1185">Reference proteome</keyword>
<dbReference type="InterPro" id="IPR013783">
    <property type="entry name" value="Ig-like_fold"/>
</dbReference>
<dbReference type="InterPro" id="IPR035986">
    <property type="entry name" value="PKD_dom_sf"/>
</dbReference>
<feature type="domain" description="PKD/Chitinase" evidence="2">
    <location>
        <begin position="33"/>
        <end position="120"/>
    </location>
</feature>
<dbReference type="PANTHER" id="PTHR46182:SF2">
    <property type="entry name" value="FI19480P1"/>
    <property type="match status" value="1"/>
</dbReference>
<feature type="domain" description="PKD/Chitinase" evidence="2">
    <location>
        <begin position="227"/>
        <end position="327"/>
    </location>
</feature>